<evidence type="ECO:0000313" key="4">
    <source>
        <dbReference type="Proteomes" id="UP000277256"/>
    </source>
</evidence>
<evidence type="ECO:0000256" key="1">
    <source>
        <dbReference type="SAM" id="MobiDB-lite"/>
    </source>
</evidence>
<evidence type="ECO:0000256" key="2">
    <source>
        <dbReference type="SAM" id="Phobius"/>
    </source>
</evidence>
<accession>A0A426V3R2</accession>
<feature type="compositionally biased region" description="Low complexity" evidence="1">
    <location>
        <begin position="113"/>
        <end position="136"/>
    </location>
</feature>
<protein>
    <submittedName>
        <fullName evidence="3">Uncharacterized protein</fullName>
    </submittedName>
</protein>
<feature type="compositionally biased region" description="Basic residues" evidence="1">
    <location>
        <begin position="50"/>
        <end position="62"/>
    </location>
</feature>
<dbReference type="EMBL" id="RSEB01000001">
    <property type="protein sequence ID" value="RRS01554.1"/>
    <property type="molecule type" value="Genomic_DNA"/>
</dbReference>
<proteinExistence type="predicted"/>
<feature type="transmembrane region" description="Helical" evidence="2">
    <location>
        <begin position="69"/>
        <end position="92"/>
    </location>
</feature>
<comment type="caution">
    <text evidence="3">The sequence shown here is derived from an EMBL/GenBank/DDBJ whole genome shotgun (WGS) entry which is preliminary data.</text>
</comment>
<name>A0A426V3R2_9ACTN</name>
<feature type="region of interest" description="Disordered" evidence="1">
    <location>
        <begin position="44"/>
        <end position="63"/>
    </location>
</feature>
<sequence length="136" mass="14040">MHGPTGASRRRGPGFADECFDDGAFCADFHTFDAKSLARLTSAYAEGRGGKVRPRPGPRRCRPERAAPAARFGLLFAVLAGLGLAVAAWAALAVPAVAPLRPVPQANPSPRFTRPGAARSPARAAGTPPASRAAGR</sequence>
<gene>
    <name evidence="3" type="ORF">EIW28_01945</name>
</gene>
<keyword evidence="2" id="KW-0472">Membrane</keyword>
<organism evidence="3 4">
    <name type="scientific">Glycomyces terrestris</name>
    <dbReference type="NCBI Taxonomy" id="2493553"/>
    <lineage>
        <taxon>Bacteria</taxon>
        <taxon>Bacillati</taxon>
        <taxon>Actinomycetota</taxon>
        <taxon>Actinomycetes</taxon>
        <taxon>Glycomycetales</taxon>
        <taxon>Glycomycetaceae</taxon>
        <taxon>Glycomyces</taxon>
    </lineage>
</organism>
<dbReference type="Proteomes" id="UP000277256">
    <property type="component" value="Unassembled WGS sequence"/>
</dbReference>
<feature type="region of interest" description="Disordered" evidence="1">
    <location>
        <begin position="101"/>
        <end position="136"/>
    </location>
</feature>
<evidence type="ECO:0000313" key="3">
    <source>
        <dbReference type="EMBL" id="RRS01554.1"/>
    </source>
</evidence>
<reference evidence="3 4" key="1">
    <citation type="submission" date="2018-12" db="EMBL/GenBank/DDBJ databases">
        <title>Glycomyces sp. YIM 121974 draft genome.</title>
        <authorList>
            <person name="Li Q."/>
        </authorList>
    </citation>
    <scope>NUCLEOTIDE SEQUENCE [LARGE SCALE GENOMIC DNA]</scope>
    <source>
        <strain evidence="3 4">YIM 121974</strain>
    </source>
</reference>
<keyword evidence="2" id="KW-1133">Transmembrane helix</keyword>
<keyword evidence="2" id="KW-0812">Transmembrane</keyword>
<dbReference type="AlphaFoldDB" id="A0A426V3R2"/>
<keyword evidence="4" id="KW-1185">Reference proteome</keyword>